<gene>
    <name evidence="9" type="ORF">ASIM_LOCUS2456</name>
</gene>
<dbReference type="InterPro" id="IPR050344">
    <property type="entry name" value="Peptidase_M1_aminopeptidases"/>
</dbReference>
<evidence type="ECO:0000256" key="2">
    <source>
        <dbReference type="ARBA" id="ARBA00010136"/>
    </source>
</evidence>
<evidence type="ECO:0000256" key="7">
    <source>
        <dbReference type="ARBA" id="ARBA00023049"/>
    </source>
</evidence>
<dbReference type="GO" id="GO:0005737">
    <property type="term" value="C:cytoplasm"/>
    <property type="evidence" value="ECO:0007669"/>
    <property type="project" value="TreeGrafter"/>
</dbReference>
<accession>A0A0M3J4X2</accession>
<keyword evidence="5" id="KW-0378">Hydrolase</keyword>
<feature type="domain" description="Peptidase M1 membrane alanine aminopeptidase" evidence="8">
    <location>
        <begin position="5"/>
        <end position="223"/>
    </location>
</feature>
<dbReference type="InterPro" id="IPR027268">
    <property type="entry name" value="Peptidase_M4/M1_CTD_sf"/>
</dbReference>
<dbReference type="GO" id="GO:0005615">
    <property type="term" value="C:extracellular space"/>
    <property type="evidence" value="ECO:0007669"/>
    <property type="project" value="TreeGrafter"/>
</dbReference>
<dbReference type="OrthoDB" id="6337587at2759"/>
<evidence type="ECO:0000256" key="1">
    <source>
        <dbReference type="ARBA" id="ARBA00001947"/>
    </source>
</evidence>
<comment type="cofactor">
    <cofactor evidence="1">
        <name>Zn(2+)</name>
        <dbReference type="ChEBI" id="CHEBI:29105"/>
    </cofactor>
</comment>
<sequence length="230" mass="26742">MAAGTADFMTEMLEIPYALPKMDLVALPQYIQTSKALENWGVICMIYDSVLVDRQYATAHDYSEVARVTPHEVVHQWFGNLVTSEWWSLIFLNEAFAQYYYSSGANYTYPQQEKYARFVRFWLADYALTHDGNPAITRPIITDRKPIFTYAPYYKGASVLYMLNNAITVPIMQEGLREYFRRNAWKTTTETMLWSAITDTTKAHHIKGWNNELLNVQALMDPWTKQVGFE</sequence>
<keyword evidence="7" id="KW-0482">Metalloprotease</keyword>
<dbReference type="SUPFAM" id="SSF55486">
    <property type="entry name" value="Metalloproteases ('zincins'), catalytic domain"/>
    <property type="match status" value="1"/>
</dbReference>
<organism evidence="11">
    <name type="scientific">Anisakis simplex</name>
    <name type="common">Herring worm</name>
    <dbReference type="NCBI Taxonomy" id="6269"/>
    <lineage>
        <taxon>Eukaryota</taxon>
        <taxon>Metazoa</taxon>
        <taxon>Ecdysozoa</taxon>
        <taxon>Nematoda</taxon>
        <taxon>Chromadorea</taxon>
        <taxon>Rhabditida</taxon>
        <taxon>Spirurina</taxon>
        <taxon>Ascaridomorpha</taxon>
        <taxon>Ascaridoidea</taxon>
        <taxon>Anisakidae</taxon>
        <taxon>Anisakis</taxon>
        <taxon>Anisakis simplex complex</taxon>
    </lineage>
</organism>
<dbReference type="GO" id="GO:0070006">
    <property type="term" value="F:metalloaminopeptidase activity"/>
    <property type="evidence" value="ECO:0007669"/>
    <property type="project" value="TreeGrafter"/>
</dbReference>
<evidence type="ECO:0000256" key="3">
    <source>
        <dbReference type="ARBA" id="ARBA00022670"/>
    </source>
</evidence>
<reference evidence="9 10" key="2">
    <citation type="submission" date="2018-11" db="EMBL/GenBank/DDBJ databases">
        <authorList>
            <consortium name="Pathogen Informatics"/>
        </authorList>
    </citation>
    <scope>NUCLEOTIDE SEQUENCE [LARGE SCALE GENOMIC DNA]</scope>
</reference>
<evidence type="ECO:0000313" key="9">
    <source>
        <dbReference type="EMBL" id="VDK19985.1"/>
    </source>
</evidence>
<proteinExistence type="inferred from homology"/>
<evidence type="ECO:0000256" key="6">
    <source>
        <dbReference type="ARBA" id="ARBA00022833"/>
    </source>
</evidence>
<evidence type="ECO:0000313" key="10">
    <source>
        <dbReference type="Proteomes" id="UP000267096"/>
    </source>
</evidence>
<dbReference type="GO" id="GO:0006508">
    <property type="term" value="P:proteolysis"/>
    <property type="evidence" value="ECO:0007669"/>
    <property type="project" value="UniProtKB-KW"/>
</dbReference>
<dbReference type="GO" id="GO:0016020">
    <property type="term" value="C:membrane"/>
    <property type="evidence" value="ECO:0007669"/>
    <property type="project" value="TreeGrafter"/>
</dbReference>
<dbReference type="Gene3D" id="1.10.390.10">
    <property type="entry name" value="Neutral Protease Domain 2"/>
    <property type="match status" value="1"/>
</dbReference>
<evidence type="ECO:0000256" key="4">
    <source>
        <dbReference type="ARBA" id="ARBA00022723"/>
    </source>
</evidence>
<dbReference type="PRINTS" id="PR00756">
    <property type="entry name" value="ALADIPTASE"/>
</dbReference>
<evidence type="ECO:0000313" key="11">
    <source>
        <dbReference type="WBParaSite" id="ASIM_0000259701-mRNA-1"/>
    </source>
</evidence>
<dbReference type="Proteomes" id="UP000267096">
    <property type="component" value="Unassembled WGS sequence"/>
</dbReference>
<dbReference type="GO" id="GO:0008270">
    <property type="term" value="F:zinc ion binding"/>
    <property type="evidence" value="ECO:0007669"/>
    <property type="project" value="InterPro"/>
</dbReference>
<keyword evidence="6" id="KW-0862">Zinc</keyword>
<dbReference type="AlphaFoldDB" id="A0A0M3J4X2"/>
<comment type="similarity">
    <text evidence="2">Belongs to the peptidase M1 family.</text>
</comment>
<evidence type="ECO:0000256" key="5">
    <source>
        <dbReference type="ARBA" id="ARBA00022801"/>
    </source>
</evidence>
<dbReference type="WBParaSite" id="ASIM_0000259701-mRNA-1">
    <property type="protein sequence ID" value="ASIM_0000259701-mRNA-1"/>
    <property type="gene ID" value="ASIM_0000259701"/>
</dbReference>
<evidence type="ECO:0000259" key="8">
    <source>
        <dbReference type="Pfam" id="PF01433"/>
    </source>
</evidence>
<dbReference type="InterPro" id="IPR001930">
    <property type="entry name" value="Peptidase_M1"/>
</dbReference>
<dbReference type="Pfam" id="PF01433">
    <property type="entry name" value="Peptidase_M1"/>
    <property type="match status" value="1"/>
</dbReference>
<dbReference type="GO" id="GO:0043171">
    <property type="term" value="P:peptide catabolic process"/>
    <property type="evidence" value="ECO:0007669"/>
    <property type="project" value="TreeGrafter"/>
</dbReference>
<dbReference type="PANTHER" id="PTHR11533:SF21">
    <property type="entry name" value="AMINOPEPTIDASE"/>
    <property type="match status" value="1"/>
</dbReference>
<dbReference type="InterPro" id="IPR014782">
    <property type="entry name" value="Peptidase_M1_dom"/>
</dbReference>
<dbReference type="EMBL" id="UYRR01003294">
    <property type="protein sequence ID" value="VDK19985.1"/>
    <property type="molecule type" value="Genomic_DNA"/>
</dbReference>
<keyword evidence="4" id="KW-0479">Metal-binding</keyword>
<keyword evidence="10" id="KW-1185">Reference proteome</keyword>
<reference evidence="11" key="1">
    <citation type="submission" date="2017-02" db="UniProtKB">
        <authorList>
            <consortium name="WormBaseParasite"/>
        </authorList>
    </citation>
    <scope>IDENTIFICATION</scope>
</reference>
<keyword evidence="3" id="KW-0645">Protease</keyword>
<name>A0A0M3J4X2_ANISI</name>
<dbReference type="PANTHER" id="PTHR11533">
    <property type="entry name" value="PROTEASE M1 ZINC METALLOPROTEASE"/>
    <property type="match status" value="1"/>
</dbReference>
<dbReference type="GO" id="GO:0042277">
    <property type="term" value="F:peptide binding"/>
    <property type="evidence" value="ECO:0007669"/>
    <property type="project" value="TreeGrafter"/>
</dbReference>
<protein>
    <submittedName>
        <fullName evidence="11">Peptidase_M1 domain-containing protein</fullName>
    </submittedName>
</protein>